<keyword evidence="2" id="KW-1185">Reference proteome</keyword>
<dbReference type="Proteomes" id="UP001163321">
    <property type="component" value="Chromosome 7"/>
</dbReference>
<organism evidence="1 2">
    <name type="scientific">Peronosclerospora sorghi</name>
    <dbReference type="NCBI Taxonomy" id="230839"/>
    <lineage>
        <taxon>Eukaryota</taxon>
        <taxon>Sar</taxon>
        <taxon>Stramenopiles</taxon>
        <taxon>Oomycota</taxon>
        <taxon>Peronosporomycetes</taxon>
        <taxon>Peronosporales</taxon>
        <taxon>Peronosporaceae</taxon>
        <taxon>Peronosclerospora</taxon>
    </lineage>
</organism>
<gene>
    <name evidence="1" type="ORF">PsorP6_014471</name>
</gene>
<accession>A0ACC0VRG9</accession>
<name>A0ACC0VRG9_9STRA</name>
<reference evidence="1 2" key="1">
    <citation type="journal article" date="2022" name="bioRxiv">
        <title>The genome of the oomycete Peronosclerospora sorghi, a cosmopolitan pathogen of maize and sorghum, is inflated with dispersed pseudogenes.</title>
        <authorList>
            <person name="Fletcher K."/>
            <person name="Martin F."/>
            <person name="Isakeit T."/>
            <person name="Cavanaugh K."/>
            <person name="Magill C."/>
            <person name="Michelmore R."/>
        </authorList>
    </citation>
    <scope>NUCLEOTIDE SEQUENCE [LARGE SCALE GENOMIC DNA]</scope>
    <source>
        <strain evidence="1">P6</strain>
    </source>
</reference>
<protein>
    <submittedName>
        <fullName evidence="1">Uncharacterized protein</fullName>
    </submittedName>
</protein>
<dbReference type="EMBL" id="CM047586">
    <property type="protein sequence ID" value="KAI9909074.1"/>
    <property type="molecule type" value="Genomic_DNA"/>
</dbReference>
<evidence type="ECO:0000313" key="1">
    <source>
        <dbReference type="EMBL" id="KAI9909074.1"/>
    </source>
</evidence>
<evidence type="ECO:0000313" key="2">
    <source>
        <dbReference type="Proteomes" id="UP001163321"/>
    </source>
</evidence>
<proteinExistence type="predicted"/>
<comment type="caution">
    <text evidence="1">The sequence shown here is derived from an EMBL/GenBank/DDBJ whole genome shotgun (WGS) entry which is preliminary data.</text>
</comment>
<sequence length="105" mass="12039">MTDLSAKHNVDRTFVEICSVECPWIAVVKENNGIPKCTRSQMSGCLRLKPLVDRVLLTRRKPIEALLYIAAMKIFAPEFLTRFESLENILADMLPIKLFSRDNMI</sequence>